<feature type="transmembrane region" description="Helical" evidence="6">
    <location>
        <begin position="149"/>
        <end position="169"/>
    </location>
</feature>
<feature type="transmembrane region" description="Helical" evidence="6">
    <location>
        <begin position="485"/>
        <end position="508"/>
    </location>
</feature>
<keyword evidence="3 6" id="KW-1133">Transmembrane helix</keyword>
<dbReference type="InterPro" id="IPR011701">
    <property type="entry name" value="MFS"/>
</dbReference>
<dbReference type="Proteomes" id="UP000184063">
    <property type="component" value="Unassembled WGS sequence"/>
</dbReference>
<evidence type="ECO:0000256" key="6">
    <source>
        <dbReference type="SAM" id="Phobius"/>
    </source>
</evidence>
<dbReference type="Pfam" id="PF07690">
    <property type="entry name" value="MFS_1"/>
    <property type="match status" value="1"/>
</dbReference>
<dbReference type="AlphaFoldDB" id="A0A1M3T4Q5"/>
<protein>
    <recommendedName>
        <fullName evidence="7">Major facilitator superfamily (MFS) profile domain-containing protein</fullName>
    </recommendedName>
</protein>
<dbReference type="EMBL" id="KV878250">
    <property type="protein sequence ID" value="OJZ81727.1"/>
    <property type="molecule type" value="Genomic_DNA"/>
</dbReference>
<dbReference type="PANTHER" id="PTHR23502:SF47">
    <property type="entry name" value="MAJOR FACILITATOR SUPERFAMILY (MFS) PROFILE DOMAIN-CONTAINING PROTEIN-RELATED"/>
    <property type="match status" value="1"/>
</dbReference>
<feature type="transmembrane region" description="Helical" evidence="6">
    <location>
        <begin position="424"/>
        <end position="445"/>
    </location>
</feature>
<evidence type="ECO:0000256" key="3">
    <source>
        <dbReference type="ARBA" id="ARBA00022989"/>
    </source>
</evidence>
<feature type="transmembrane region" description="Helical" evidence="6">
    <location>
        <begin position="238"/>
        <end position="257"/>
    </location>
</feature>
<feature type="compositionally biased region" description="Polar residues" evidence="5">
    <location>
        <begin position="44"/>
        <end position="54"/>
    </location>
</feature>
<feature type="compositionally biased region" description="Low complexity" evidence="5">
    <location>
        <begin position="34"/>
        <end position="43"/>
    </location>
</feature>
<comment type="subcellular location">
    <subcellularLocation>
        <location evidence="1">Membrane</location>
        <topology evidence="1">Multi-pass membrane protein</topology>
    </subcellularLocation>
</comment>
<dbReference type="PANTHER" id="PTHR23502">
    <property type="entry name" value="MAJOR FACILITATOR SUPERFAMILY"/>
    <property type="match status" value="1"/>
</dbReference>
<sequence>MEAYFQYRRIQRAVSQELTNLEKAPSCNGDHSQSHLSRSHSISAQPSGASDENPSGESIIYVHWSSADDKLNPANFSIVRKAVLTAFVSLIGVSVTAASAIDAVGLPQYAAEFRTTEVVGGLTTGLFMIGLSFGSLVSGPFSETFGRNLVYIVTMVLYLLFIMASALAPNVTAHLIFRFLAGLFGSTPLTCSGGTVADLWSPLQKTYAFLIYAIPGFGGPVIGQLIGSFIPSTLGWRWLEWIMLIMGATVLVAVLLFQPETYGDLLLYWKAKALRQQTGNSRYRAPMEVRGEPLRRRLLIALYRPFAWSRTEPIVLLMALYLTVVYIVLFTSLEGYRFIFGSTYGLSQGLTSITWAAMFVGISLVCLIVPLVYTWTSKEFETTGRIRPEARLWYTMLGGAPAVPIALFWLGWTSTSSISIWSPLAASALLGYGMTTIFVSAYLYVIDSYGIYSSSALGFMAFTRYLLSGGVMVAGGTIYENCGVPYTLSFLGAVSAIMEVIPYLFYFYGRSIRAKSRHCAVKD</sequence>
<feature type="transmembrane region" description="Helical" evidence="6">
    <location>
        <begin position="82"/>
        <end position="106"/>
    </location>
</feature>
<feature type="transmembrane region" description="Helical" evidence="6">
    <location>
        <begin position="207"/>
        <end position="226"/>
    </location>
</feature>
<dbReference type="InterPro" id="IPR036259">
    <property type="entry name" value="MFS_trans_sf"/>
</dbReference>
<keyword evidence="4 6" id="KW-0472">Membrane</keyword>
<evidence type="ECO:0000313" key="9">
    <source>
        <dbReference type="Proteomes" id="UP000184063"/>
    </source>
</evidence>
<dbReference type="GO" id="GO:0005886">
    <property type="term" value="C:plasma membrane"/>
    <property type="evidence" value="ECO:0007669"/>
    <property type="project" value="TreeGrafter"/>
</dbReference>
<dbReference type="InterPro" id="IPR020846">
    <property type="entry name" value="MFS_dom"/>
</dbReference>
<feature type="transmembrane region" description="Helical" evidence="6">
    <location>
        <begin position="457"/>
        <end position="479"/>
    </location>
</feature>
<evidence type="ECO:0000313" key="8">
    <source>
        <dbReference type="EMBL" id="OJZ81727.1"/>
    </source>
</evidence>
<evidence type="ECO:0000256" key="1">
    <source>
        <dbReference type="ARBA" id="ARBA00004141"/>
    </source>
</evidence>
<feature type="transmembrane region" description="Helical" evidence="6">
    <location>
        <begin position="118"/>
        <end position="137"/>
    </location>
</feature>
<organism evidence="8 9">
    <name type="scientific">Aspergillus luchuensis (strain CBS 106.47)</name>
    <dbReference type="NCBI Taxonomy" id="1137211"/>
    <lineage>
        <taxon>Eukaryota</taxon>
        <taxon>Fungi</taxon>
        <taxon>Dikarya</taxon>
        <taxon>Ascomycota</taxon>
        <taxon>Pezizomycotina</taxon>
        <taxon>Eurotiomycetes</taxon>
        <taxon>Eurotiomycetidae</taxon>
        <taxon>Eurotiales</taxon>
        <taxon>Aspergillaceae</taxon>
        <taxon>Aspergillus</taxon>
        <taxon>Aspergillus subgen. Circumdati</taxon>
    </lineage>
</organism>
<evidence type="ECO:0000259" key="7">
    <source>
        <dbReference type="PROSITE" id="PS50850"/>
    </source>
</evidence>
<feature type="region of interest" description="Disordered" evidence="5">
    <location>
        <begin position="23"/>
        <end position="54"/>
    </location>
</feature>
<feature type="transmembrane region" description="Helical" evidence="6">
    <location>
        <begin position="314"/>
        <end position="333"/>
    </location>
</feature>
<dbReference type="GO" id="GO:0022857">
    <property type="term" value="F:transmembrane transporter activity"/>
    <property type="evidence" value="ECO:0007669"/>
    <property type="project" value="InterPro"/>
</dbReference>
<keyword evidence="2 6" id="KW-0812">Transmembrane</keyword>
<feature type="transmembrane region" description="Helical" evidence="6">
    <location>
        <begin position="393"/>
        <end position="412"/>
    </location>
</feature>
<dbReference type="SUPFAM" id="SSF103473">
    <property type="entry name" value="MFS general substrate transporter"/>
    <property type="match status" value="1"/>
</dbReference>
<evidence type="ECO:0000256" key="5">
    <source>
        <dbReference type="SAM" id="MobiDB-lite"/>
    </source>
</evidence>
<feature type="domain" description="Major facilitator superfamily (MFS) profile" evidence="7">
    <location>
        <begin position="78"/>
        <end position="510"/>
    </location>
</feature>
<dbReference type="VEuPathDB" id="FungiDB:ASPFODRAFT_145493"/>
<proteinExistence type="predicted"/>
<evidence type="ECO:0000256" key="2">
    <source>
        <dbReference type="ARBA" id="ARBA00022692"/>
    </source>
</evidence>
<dbReference type="Gene3D" id="1.20.1250.20">
    <property type="entry name" value="MFS general substrate transporter like domains"/>
    <property type="match status" value="1"/>
</dbReference>
<accession>A0A1M3T4Q5</accession>
<dbReference type="OrthoDB" id="3936150at2759"/>
<name>A0A1M3T4Q5_ASPLC</name>
<reference evidence="9" key="1">
    <citation type="journal article" date="2017" name="Genome Biol.">
        <title>Comparative genomics reveals high biological diversity and specific adaptations in the industrially and medically important fungal genus Aspergillus.</title>
        <authorList>
            <person name="de Vries R.P."/>
            <person name="Riley R."/>
            <person name="Wiebenga A."/>
            <person name="Aguilar-Osorio G."/>
            <person name="Amillis S."/>
            <person name="Uchima C.A."/>
            <person name="Anderluh G."/>
            <person name="Asadollahi M."/>
            <person name="Askin M."/>
            <person name="Barry K."/>
            <person name="Battaglia E."/>
            <person name="Bayram O."/>
            <person name="Benocci T."/>
            <person name="Braus-Stromeyer S.A."/>
            <person name="Caldana C."/>
            <person name="Canovas D."/>
            <person name="Cerqueira G.C."/>
            <person name="Chen F."/>
            <person name="Chen W."/>
            <person name="Choi C."/>
            <person name="Clum A."/>
            <person name="Dos Santos R.A."/>
            <person name="Damasio A.R."/>
            <person name="Diallinas G."/>
            <person name="Emri T."/>
            <person name="Fekete E."/>
            <person name="Flipphi M."/>
            <person name="Freyberg S."/>
            <person name="Gallo A."/>
            <person name="Gournas C."/>
            <person name="Habgood R."/>
            <person name="Hainaut M."/>
            <person name="Harispe M.L."/>
            <person name="Henrissat B."/>
            <person name="Hilden K.S."/>
            <person name="Hope R."/>
            <person name="Hossain A."/>
            <person name="Karabika E."/>
            <person name="Karaffa L."/>
            <person name="Karanyi Z."/>
            <person name="Krasevec N."/>
            <person name="Kuo A."/>
            <person name="Kusch H."/>
            <person name="LaButti K."/>
            <person name="Lagendijk E.L."/>
            <person name="Lapidus A."/>
            <person name="Levasseur A."/>
            <person name="Lindquist E."/>
            <person name="Lipzen A."/>
            <person name="Logrieco A.F."/>
            <person name="MacCabe A."/>
            <person name="Maekelae M.R."/>
            <person name="Malavazi I."/>
            <person name="Melin P."/>
            <person name="Meyer V."/>
            <person name="Mielnichuk N."/>
            <person name="Miskei M."/>
            <person name="Molnar A.P."/>
            <person name="Mule G."/>
            <person name="Ngan C.Y."/>
            <person name="Orejas M."/>
            <person name="Orosz E."/>
            <person name="Ouedraogo J.P."/>
            <person name="Overkamp K.M."/>
            <person name="Park H.-S."/>
            <person name="Perrone G."/>
            <person name="Piumi F."/>
            <person name="Punt P.J."/>
            <person name="Ram A.F."/>
            <person name="Ramon A."/>
            <person name="Rauscher S."/>
            <person name="Record E."/>
            <person name="Riano-Pachon D.M."/>
            <person name="Robert V."/>
            <person name="Roehrig J."/>
            <person name="Ruller R."/>
            <person name="Salamov A."/>
            <person name="Salih N.S."/>
            <person name="Samson R.A."/>
            <person name="Sandor E."/>
            <person name="Sanguinetti M."/>
            <person name="Schuetze T."/>
            <person name="Sepcic K."/>
            <person name="Shelest E."/>
            <person name="Sherlock G."/>
            <person name="Sophianopoulou V."/>
            <person name="Squina F.M."/>
            <person name="Sun H."/>
            <person name="Susca A."/>
            <person name="Todd R.B."/>
            <person name="Tsang A."/>
            <person name="Unkles S.E."/>
            <person name="van de Wiele N."/>
            <person name="van Rossen-Uffink D."/>
            <person name="Oliveira J.V."/>
            <person name="Vesth T.C."/>
            <person name="Visser J."/>
            <person name="Yu J.-H."/>
            <person name="Zhou M."/>
            <person name="Andersen M.R."/>
            <person name="Archer D.B."/>
            <person name="Baker S.E."/>
            <person name="Benoit I."/>
            <person name="Brakhage A.A."/>
            <person name="Braus G.H."/>
            <person name="Fischer R."/>
            <person name="Frisvad J.C."/>
            <person name="Goldman G.H."/>
            <person name="Houbraken J."/>
            <person name="Oakley B."/>
            <person name="Pocsi I."/>
            <person name="Scazzocchio C."/>
            <person name="Seiboth B."/>
            <person name="vanKuyk P.A."/>
            <person name="Wortman J."/>
            <person name="Dyer P.S."/>
            <person name="Grigoriev I.V."/>
        </authorList>
    </citation>
    <scope>NUCLEOTIDE SEQUENCE [LARGE SCALE GENOMIC DNA]</scope>
    <source>
        <strain evidence="9">CBS 106.47</strain>
    </source>
</reference>
<feature type="transmembrane region" description="Helical" evidence="6">
    <location>
        <begin position="175"/>
        <end position="200"/>
    </location>
</feature>
<evidence type="ECO:0000256" key="4">
    <source>
        <dbReference type="ARBA" id="ARBA00023136"/>
    </source>
</evidence>
<dbReference type="PROSITE" id="PS50850">
    <property type="entry name" value="MFS"/>
    <property type="match status" value="1"/>
</dbReference>
<feature type="transmembrane region" description="Helical" evidence="6">
    <location>
        <begin position="353"/>
        <end position="373"/>
    </location>
</feature>
<gene>
    <name evidence="8" type="ORF">ASPFODRAFT_145493</name>
</gene>